<evidence type="ECO:0000313" key="2">
    <source>
        <dbReference type="EMBL" id="MCM2534028.1"/>
    </source>
</evidence>
<keyword evidence="1" id="KW-1133">Transmembrane helix</keyword>
<evidence type="ECO:0000313" key="3">
    <source>
        <dbReference type="Proteomes" id="UP001523262"/>
    </source>
</evidence>
<sequence length="370" mass="42626">MLYFSLFIVFSVCMVGFLFLNKIYIHTSTMAVVMALGIITQGVLLNFFGPHFFHGVFGKILTILDLALWCSFSFSFLMAFFNKRFREIHYYRPIKRFGMGTWVAGTSICGILIYKQFYEFVLIAKLISYFNLGLWLIYIALCVKAFYDIYRGKLTKNVHGILLLTTVSTQSIVLLISTVFKHIPIKMDILFISLGVSFYILSTFLIIRRYCTNADSRLIETEWNNTNCILHGALSITGLASLVSHAASKHGVMVIWICAAIVFLTVELIEIYRLVKRLKSYGLKKGILIYDVSQWSRVFTFGMFYTFTYLSNPNFLYFARIRKMIIMSGIWTILLLVLIEFFLCSSHIIQIYRNQANKHQVNPTSVNSSV</sequence>
<dbReference type="Proteomes" id="UP001523262">
    <property type="component" value="Unassembled WGS sequence"/>
</dbReference>
<feature type="transmembrane region" description="Helical" evidence="1">
    <location>
        <begin position="60"/>
        <end position="81"/>
    </location>
</feature>
<feature type="transmembrane region" description="Helical" evidence="1">
    <location>
        <begin position="228"/>
        <end position="247"/>
    </location>
</feature>
<keyword evidence="3" id="KW-1185">Reference proteome</keyword>
<feature type="transmembrane region" description="Helical" evidence="1">
    <location>
        <begin position="325"/>
        <end position="343"/>
    </location>
</feature>
<gene>
    <name evidence="2" type="ORF">NDK43_18765</name>
</gene>
<name>A0ABT0WCP5_9BACI</name>
<feature type="transmembrane region" description="Helical" evidence="1">
    <location>
        <begin position="6"/>
        <end position="24"/>
    </location>
</feature>
<feature type="transmembrane region" description="Helical" evidence="1">
    <location>
        <begin position="31"/>
        <end position="48"/>
    </location>
</feature>
<accession>A0ABT0WCP5</accession>
<comment type="caution">
    <text evidence="2">The sequence shown here is derived from an EMBL/GenBank/DDBJ whole genome shotgun (WGS) entry which is preliminary data.</text>
</comment>
<protein>
    <submittedName>
        <fullName evidence="2">Uncharacterized protein</fullName>
    </submittedName>
</protein>
<organism evidence="2 3">
    <name type="scientific">Neobacillus pocheonensis</name>
    <dbReference type="NCBI Taxonomy" id="363869"/>
    <lineage>
        <taxon>Bacteria</taxon>
        <taxon>Bacillati</taxon>
        <taxon>Bacillota</taxon>
        <taxon>Bacilli</taxon>
        <taxon>Bacillales</taxon>
        <taxon>Bacillaceae</taxon>
        <taxon>Neobacillus</taxon>
    </lineage>
</organism>
<feature type="transmembrane region" description="Helical" evidence="1">
    <location>
        <begin position="159"/>
        <end position="183"/>
    </location>
</feature>
<reference evidence="2 3" key="1">
    <citation type="submission" date="2022-06" db="EMBL/GenBank/DDBJ databases">
        <authorList>
            <person name="Jeon C.O."/>
        </authorList>
    </citation>
    <scope>NUCLEOTIDE SEQUENCE [LARGE SCALE GENOMIC DNA]</scope>
    <source>
        <strain evidence="2 3">KCTC 13943</strain>
    </source>
</reference>
<proteinExistence type="predicted"/>
<dbReference type="EMBL" id="JAMQCR010000001">
    <property type="protein sequence ID" value="MCM2534028.1"/>
    <property type="molecule type" value="Genomic_DNA"/>
</dbReference>
<feature type="transmembrane region" description="Helical" evidence="1">
    <location>
        <begin position="253"/>
        <end position="275"/>
    </location>
</feature>
<keyword evidence="1" id="KW-0812">Transmembrane</keyword>
<evidence type="ECO:0000256" key="1">
    <source>
        <dbReference type="SAM" id="Phobius"/>
    </source>
</evidence>
<feature type="transmembrane region" description="Helical" evidence="1">
    <location>
        <begin position="93"/>
        <end position="114"/>
    </location>
</feature>
<feature type="transmembrane region" description="Helical" evidence="1">
    <location>
        <begin position="189"/>
        <end position="207"/>
    </location>
</feature>
<keyword evidence="1" id="KW-0472">Membrane</keyword>
<feature type="transmembrane region" description="Helical" evidence="1">
    <location>
        <begin position="126"/>
        <end position="147"/>
    </location>
</feature>